<evidence type="ECO:0000256" key="4">
    <source>
        <dbReference type="ARBA" id="ARBA00022490"/>
    </source>
</evidence>
<dbReference type="NCBIfam" id="TIGR01802">
    <property type="entry name" value="CM_pl-yst"/>
    <property type="match status" value="1"/>
</dbReference>
<keyword evidence="7" id="KW-0413">Isomerase</keyword>
<gene>
    <name evidence="9" type="ORF">PHATRDRAFT_43277</name>
</gene>
<feature type="domain" description="Chorismate mutase" evidence="8">
    <location>
        <begin position="163"/>
        <end position="278"/>
    </location>
</feature>
<dbReference type="InterPro" id="IPR008238">
    <property type="entry name" value="Chorismate_mutase_AroQ_euk"/>
</dbReference>
<keyword evidence="10" id="KW-1185">Reference proteome</keyword>
<dbReference type="GO" id="GO:0009073">
    <property type="term" value="P:aromatic amino acid family biosynthetic process"/>
    <property type="evidence" value="ECO:0007669"/>
    <property type="project" value="UniProtKB-KW"/>
</dbReference>
<evidence type="ECO:0000259" key="8">
    <source>
        <dbReference type="Pfam" id="PF01817"/>
    </source>
</evidence>
<dbReference type="PANTHER" id="PTHR21145:SF12">
    <property type="entry name" value="CHORISMATE MUTASE"/>
    <property type="match status" value="1"/>
</dbReference>
<dbReference type="InterPro" id="IPR037039">
    <property type="entry name" value="CM_AroQ_sf_eucaryotic"/>
</dbReference>
<dbReference type="InterPro" id="IPR036263">
    <property type="entry name" value="Chorismate_II_sf"/>
</dbReference>
<dbReference type="KEGG" id="pti:PHATRDRAFT_43277"/>
<dbReference type="GO" id="GO:0008652">
    <property type="term" value="P:amino acid biosynthetic process"/>
    <property type="evidence" value="ECO:0007669"/>
    <property type="project" value="UniProtKB-KW"/>
</dbReference>
<dbReference type="UniPathway" id="UPA00120">
    <property type="reaction ID" value="UER00203"/>
</dbReference>
<dbReference type="Gene3D" id="1.10.590.10">
    <property type="entry name" value="Chorismate mutase, AroQ class superfamily, eukaryotic"/>
    <property type="match status" value="1"/>
</dbReference>
<comment type="pathway">
    <text evidence="2">Metabolic intermediate biosynthesis; prephenate biosynthesis; prephenate from chorismate: step 1/1.</text>
</comment>
<dbReference type="PaxDb" id="2850-Phatr43277"/>
<reference evidence="10" key="2">
    <citation type="submission" date="2008-08" db="EMBL/GenBank/DDBJ databases">
        <authorList>
            <consortium name="Diatom Consortium"/>
            <person name="Grigoriev I."/>
            <person name="Grimwood J."/>
            <person name="Kuo A."/>
            <person name="Otillar R.P."/>
            <person name="Salamov A."/>
            <person name="Detter J.C."/>
            <person name="Lindquist E."/>
            <person name="Shapiro H."/>
            <person name="Lucas S."/>
            <person name="Glavina del Rio T."/>
            <person name="Pitluck S."/>
            <person name="Rokhsar D."/>
            <person name="Bowler C."/>
        </authorList>
    </citation>
    <scope>GENOME REANNOTATION</scope>
    <source>
        <strain evidence="10">CCAP 1055/1</strain>
    </source>
</reference>
<dbReference type="PANTHER" id="PTHR21145">
    <property type="entry name" value="CHORISMATE MUTASE"/>
    <property type="match status" value="1"/>
</dbReference>
<dbReference type="HOGENOM" id="CLU_057757_0_0_1"/>
<accession>B7FR81</accession>
<dbReference type="eggNOG" id="KOG0795">
    <property type="taxonomic scope" value="Eukaryota"/>
</dbReference>
<comment type="subcellular location">
    <subcellularLocation>
        <location evidence="1">Cytoplasm</location>
    </subcellularLocation>
</comment>
<dbReference type="Pfam" id="PF01817">
    <property type="entry name" value="CM_2"/>
    <property type="match status" value="1"/>
</dbReference>
<dbReference type="GO" id="GO:0004106">
    <property type="term" value="F:chorismate mutase activity"/>
    <property type="evidence" value="ECO:0007669"/>
    <property type="project" value="UniProtKB-EC"/>
</dbReference>
<dbReference type="SMR" id="B7FR81"/>
<dbReference type="OrthoDB" id="191918at2759"/>
<dbReference type="PROSITE" id="PS51169">
    <property type="entry name" value="CHORISMATE_MUT_3"/>
    <property type="match status" value="1"/>
</dbReference>
<dbReference type="SUPFAM" id="SSF48600">
    <property type="entry name" value="Chorismate mutase II"/>
    <property type="match status" value="1"/>
</dbReference>
<dbReference type="GO" id="GO:0046417">
    <property type="term" value="P:chorismate metabolic process"/>
    <property type="evidence" value="ECO:0007669"/>
    <property type="project" value="InterPro"/>
</dbReference>
<keyword evidence="4" id="KW-0963">Cytoplasm</keyword>
<evidence type="ECO:0000256" key="6">
    <source>
        <dbReference type="ARBA" id="ARBA00023141"/>
    </source>
</evidence>
<dbReference type="EMBL" id="CM000605">
    <property type="protein sequence ID" value="EEC52000.1"/>
    <property type="molecule type" value="Genomic_DNA"/>
</dbReference>
<dbReference type="AlphaFoldDB" id="B7FR81"/>
<sequence>MSATDCDNIKTVDVLSLDSIRSSLIRQEETIIFALIERAQFRQNEIVYRKGGFGNLGTPVGSTSVDDHDLSFMEYMLVGTEALHCGVRRYTSPEEQAFFPERLPYGQMDALPLLEYPQELLSSVGGACDLNFNKALLQNYVEKIVPSVSQQGDDEQHGSTVLCDIAALQALSRRIHYGKFVAESKFRSDPSGYQQLVDANDADGVMKLLTNTVVEEKVIRRAKLKAATYGTEPLLSEMPPIKGADTTSIVAAAAAPGKIDPTVIESVYRDIVIPLTKVIEVAYLFRRCGREPPPEYQLC</sequence>
<dbReference type="InterPro" id="IPR002701">
    <property type="entry name" value="CM_II_prokaryot"/>
</dbReference>
<evidence type="ECO:0000256" key="2">
    <source>
        <dbReference type="ARBA" id="ARBA00004817"/>
    </source>
</evidence>
<evidence type="ECO:0000256" key="1">
    <source>
        <dbReference type="ARBA" id="ARBA00004496"/>
    </source>
</evidence>
<reference evidence="9 10" key="1">
    <citation type="journal article" date="2008" name="Nature">
        <title>The Phaeodactylum genome reveals the evolutionary history of diatom genomes.</title>
        <authorList>
            <person name="Bowler C."/>
            <person name="Allen A.E."/>
            <person name="Badger J.H."/>
            <person name="Grimwood J."/>
            <person name="Jabbari K."/>
            <person name="Kuo A."/>
            <person name="Maheswari U."/>
            <person name="Martens C."/>
            <person name="Maumus F."/>
            <person name="Otillar R.P."/>
            <person name="Rayko E."/>
            <person name="Salamov A."/>
            <person name="Vandepoele K."/>
            <person name="Beszteri B."/>
            <person name="Gruber A."/>
            <person name="Heijde M."/>
            <person name="Katinka M."/>
            <person name="Mock T."/>
            <person name="Valentin K."/>
            <person name="Verret F."/>
            <person name="Berges J.A."/>
            <person name="Brownlee C."/>
            <person name="Cadoret J.P."/>
            <person name="Chiovitti A."/>
            <person name="Choi C.J."/>
            <person name="Coesel S."/>
            <person name="De Martino A."/>
            <person name="Detter J.C."/>
            <person name="Durkin C."/>
            <person name="Falciatore A."/>
            <person name="Fournet J."/>
            <person name="Haruta M."/>
            <person name="Huysman M.J."/>
            <person name="Jenkins B.D."/>
            <person name="Jiroutova K."/>
            <person name="Jorgensen R.E."/>
            <person name="Joubert Y."/>
            <person name="Kaplan A."/>
            <person name="Kroger N."/>
            <person name="Kroth P.G."/>
            <person name="La Roche J."/>
            <person name="Lindquist E."/>
            <person name="Lommer M."/>
            <person name="Martin-Jezequel V."/>
            <person name="Lopez P.J."/>
            <person name="Lucas S."/>
            <person name="Mangogna M."/>
            <person name="McGinnis K."/>
            <person name="Medlin L.K."/>
            <person name="Montsant A."/>
            <person name="Oudot-Le Secq M.P."/>
            <person name="Napoli C."/>
            <person name="Obornik M."/>
            <person name="Parker M.S."/>
            <person name="Petit J.L."/>
            <person name="Porcel B.M."/>
            <person name="Poulsen N."/>
            <person name="Robison M."/>
            <person name="Rychlewski L."/>
            <person name="Rynearson T.A."/>
            <person name="Schmutz J."/>
            <person name="Shapiro H."/>
            <person name="Siaut M."/>
            <person name="Stanley M."/>
            <person name="Sussman M.R."/>
            <person name="Taylor A.R."/>
            <person name="Vardi A."/>
            <person name="von Dassow P."/>
            <person name="Vyverman W."/>
            <person name="Willis A."/>
            <person name="Wyrwicz L.S."/>
            <person name="Rokhsar D.S."/>
            <person name="Weissenbach J."/>
            <person name="Armbrust E.V."/>
            <person name="Green B.R."/>
            <person name="Van de Peer Y."/>
            <person name="Grigoriev I.V."/>
        </authorList>
    </citation>
    <scope>NUCLEOTIDE SEQUENCE [LARGE SCALE GENOMIC DNA]</scope>
    <source>
        <strain evidence="9 10">CCAP 1055/1</strain>
    </source>
</reference>
<dbReference type="GO" id="GO:0005737">
    <property type="term" value="C:cytoplasm"/>
    <property type="evidence" value="ECO:0007669"/>
    <property type="project" value="UniProtKB-SubCell"/>
</dbReference>
<evidence type="ECO:0000313" key="9">
    <source>
        <dbReference type="EMBL" id="EEC52000.1"/>
    </source>
</evidence>
<dbReference type="RefSeq" id="XP_002177537.1">
    <property type="nucleotide sequence ID" value="XM_002177501.1"/>
</dbReference>
<dbReference type="EC" id="5.4.99.5" evidence="3"/>
<dbReference type="STRING" id="556484.B7FR81"/>
<evidence type="ECO:0000256" key="3">
    <source>
        <dbReference type="ARBA" id="ARBA00012404"/>
    </source>
</evidence>
<dbReference type="GeneID" id="7196984"/>
<name>B7FR81_PHATC</name>
<evidence type="ECO:0000256" key="5">
    <source>
        <dbReference type="ARBA" id="ARBA00022605"/>
    </source>
</evidence>
<keyword evidence="5" id="KW-0028">Amino-acid biosynthesis</keyword>
<dbReference type="Proteomes" id="UP000000759">
    <property type="component" value="Chromosome 1"/>
</dbReference>
<keyword evidence="6" id="KW-0057">Aromatic amino acid biosynthesis</keyword>
<evidence type="ECO:0000313" key="10">
    <source>
        <dbReference type="Proteomes" id="UP000000759"/>
    </source>
</evidence>
<organism evidence="9 10">
    <name type="scientific">Phaeodactylum tricornutum (strain CCAP 1055/1)</name>
    <dbReference type="NCBI Taxonomy" id="556484"/>
    <lineage>
        <taxon>Eukaryota</taxon>
        <taxon>Sar</taxon>
        <taxon>Stramenopiles</taxon>
        <taxon>Ochrophyta</taxon>
        <taxon>Bacillariophyta</taxon>
        <taxon>Bacillariophyceae</taxon>
        <taxon>Bacillariophycidae</taxon>
        <taxon>Naviculales</taxon>
        <taxon>Phaeodactylaceae</taxon>
        <taxon>Phaeodactylum</taxon>
    </lineage>
</organism>
<protein>
    <recommendedName>
        <fullName evidence="3">chorismate mutase</fullName>
        <ecNumber evidence="3">5.4.99.5</ecNumber>
    </recommendedName>
</protein>
<proteinExistence type="predicted"/>
<evidence type="ECO:0000256" key="7">
    <source>
        <dbReference type="ARBA" id="ARBA00023235"/>
    </source>
</evidence>
<dbReference type="InParanoid" id="B7FR81"/>